<protein>
    <recommendedName>
        <fullName evidence="3">Transmembrane protein</fullName>
    </recommendedName>
</protein>
<reference evidence="2" key="1">
    <citation type="submission" date="2024-03" db="EMBL/GenBank/DDBJ databases">
        <authorList>
            <person name="Chantapakul B."/>
            <person name="Wang S."/>
        </authorList>
    </citation>
    <scope>NUCLEOTIDE SEQUENCE</scope>
</reference>
<dbReference type="EMBL" id="PP429227">
    <property type="protein sequence ID" value="XCI77792.1"/>
    <property type="molecule type" value="Genomic_DNA"/>
</dbReference>
<evidence type="ECO:0008006" key="3">
    <source>
        <dbReference type="Google" id="ProtNLM"/>
    </source>
</evidence>
<organism evidence="2">
    <name type="scientific">Rhizobium phage IG49</name>
    <dbReference type="NCBI Taxonomy" id="3129228"/>
    <lineage>
        <taxon>Viruses</taxon>
        <taxon>Duplodnaviria</taxon>
        <taxon>Heunggongvirae</taxon>
        <taxon>Uroviricota</taxon>
        <taxon>Caudoviricetes</taxon>
    </lineage>
</organism>
<evidence type="ECO:0000256" key="1">
    <source>
        <dbReference type="SAM" id="Phobius"/>
    </source>
</evidence>
<gene>
    <name evidence="2" type="ORF">VGRTQORK_CDS0179</name>
</gene>
<sequence>MRNVCLAPFLIIRIPAIIFFAAVIVVGKIVMKIGSTGFEFSDKYIPGLERKRNNADLHRN</sequence>
<evidence type="ECO:0000313" key="2">
    <source>
        <dbReference type="EMBL" id="XCI77792.1"/>
    </source>
</evidence>
<proteinExistence type="predicted"/>
<keyword evidence="1" id="KW-0812">Transmembrane</keyword>
<keyword evidence="1" id="KW-1133">Transmembrane helix</keyword>
<keyword evidence="1" id="KW-0472">Membrane</keyword>
<name>A0AAU8HYV3_9CAUD</name>
<feature type="transmembrane region" description="Helical" evidence="1">
    <location>
        <begin position="6"/>
        <end position="26"/>
    </location>
</feature>
<accession>A0AAU8HYV3</accession>